<evidence type="ECO:0000259" key="2">
    <source>
        <dbReference type="PROSITE" id="PS51384"/>
    </source>
</evidence>
<evidence type="ECO:0000313" key="4">
    <source>
        <dbReference type="Proteomes" id="UP000664209"/>
    </source>
</evidence>
<sequence length="289" mass="31159">MTAPTAPAASTAPADAAAEPAVRRVGHPLVARRLEVTRVEELSRSMRRITLDGPDLTGFVALGPADHVKVFFPGPLPALDGLEGLALPVVEDGRWVNHGAPGLLHRDYTVRTFDPAVGLVIDMVVHAHGPAGRWTGQARPGQTLGVLGPRGSMLPPTDRERYVLAADETGLPALLNWLDVLPASAEVEAFVEVDRPADHVALPERQRTRVTWLHRSAAEPGTTTLLPDAVARVQDLEPGRVWAWAGAETTAVRAIRRDLSARGLGRESFAMTGYWRRGVANFDHHSEDA</sequence>
<dbReference type="PANTHER" id="PTHR30157:SF0">
    <property type="entry name" value="NADPH-DEPENDENT FERRIC-CHELATE REDUCTASE"/>
    <property type="match status" value="1"/>
</dbReference>
<dbReference type="EMBL" id="JAGEMK010000002">
    <property type="protein sequence ID" value="MBO1751483.1"/>
    <property type="molecule type" value="Genomic_DNA"/>
</dbReference>
<dbReference type="Gene3D" id="3.40.50.80">
    <property type="entry name" value="Nucleotide-binding domain of ferredoxin-NADP reductase (FNR) module"/>
    <property type="match status" value="1"/>
</dbReference>
<reference evidence="3" key="1">
    <citation type="submission" date="2021-03" db="EMBL/GenBank/DDBJ databases">
        <title>Actinotalea soli sp. nov., isolated from soil.</title>
        <authorList>
            <person name="Ping W."/>
            <person name="Zhang J."/>
        </authorList>
    </citation>
    <scope>NUCLEOTIDE SEQUENCE</scope>
    <source>
        <strain evidence="3">BY-33</strain>
    </source>
</reference>
<dbReference type="InterPro" id="IPR017927">
    <property type="entry name" value="FAD-bd_FR_type"/>
</dbReference>
<dbReference type="Proteomes" id="UP000664209">
    <property type="component" value="Unassembled WGS sequence"/>
</dbReference>
<accession>A0A939LPG4</accession>
<feature type="region of interest" description="Disordered" evidence="1">
    <location>
        <begin position="1"/>
        <end position="20"/>
    </location>
</feature>
<dbReference type="Gene3D" id="2.40.30.10">
    <property type="entry name" value="Translation factors"/>
    <property type="match status" value="1"/>
</dbReference>
<feature type="domain" description="FAD-binding FR-type" evidence="2">
    <location>
        <begin position="29"/>
        <end position="156"/>
    </location>
</feature>
<dbReference type="PROSITE" id="PS51384">
    <property type="entry name" value="FAD_FR"/>
    <property type="match status" value="1"/>
</dbReference>
<protein>
    <submittedName>
        <fullName evidence="3">Siderophore-interacting protein</fullName>
    </submittedName>
</protein>
<dbReference type="InterPro" id="IPR039261">
    <property type="entry name" value="FNR_nucleotide-bd"/>
</dbReference>
<name>A0A939LPG4_9CELL</name>
<dbReference type="AlphaFoldDB" id="A0A939LPG4"/>
<dbReference type="SUPFAM" id="SSF63380">
    <property type="entry name" value="Riboflavin synthase domain-like"/>
    <property type="match status" value="1"/>
</dbReference>
<evidence type="ECO:0000313" key="3">
    <source>
        <dbReference type="EMBL" id="MBO1751483.1"/>
    </source>
</evidence>
<organism evidence="3 4">
    <name type="scientific">Actinotalea soli</name>
    <dbReference type="NCBI Taxonomy" id="2819234"/>
    <lineage>
        <taxon>Bacteria</taxon>
        <taxon>Bacillati</taxon>
        <taxon>Actinomycetota</taxon>
        <taxon>Actinomycetes</taxon>
        <taxon>Micrococcales</taxon>
        <taxon>Cellulomonadaceae</taxon>
        <taxon>Actinotalea</taxon>
    </lineage>
</organism>
<dbReference type="InterPro" id="IPR017938">
    <property type="entry name" value="Riboflavin_synthase-like_b-brl"/>
</dbReference>
<comment type="caution">
    <text evidence="3">The sequence shown here is derived from an EMBL/GenBank/DDBJ whole genome shotgun (WGS) entry which is preliminary data.</text>
</comment>
<dbReference type="InterPro" id="IPR039374">
    <property type="entry name" value="SIP_fam"/>
</dbReference>
<gene>
    <name evidence="3" type="ORF">J4G33_06660</name>
</gene>
<dbReference type="PANTHER" id="PTHR30157">
    <property type="entry name" value="FERRIC REDUCTASE, NADPH-DEPENDENT"/>
    <property type="match status" value="1"/>
</dbReference>
<dbReference type="GO" id="GO:0016491">
    <property type="term" value="F:oxidoreductase activity"/>
    <property type="evidence" value="ECO:0007669"/>
    <property type="project" value="InterPro"/>
</dbReference>
<dbReference type="Pfam" id="PF04954">
    <property type="entry name" value="SIP"/>
    <property type="match status" value="1"/>
</dbReference>
<dbReference type="InterPro" id="IPR007037">
    <property type="entry name" value="SIP_rossman_dom"/>
</dbReference>
<dbReference type="InterPro" id="IPR013113">
    <property type="entry name" value="SIP_FAD-bd"/>
</dbReference>
<keyword evidence="4" id="KW-1185">Reference proteome</keyword>
<dbReference type="Pfam" id="PF08021">
    <property type="entry name" value="FAD_binding_9"/>
    <property type="match status" value="1"/>
</dbReference>
<dbReference type="RefSeq" id="WP_208055135.1">
    <property type="nucleotide sequence ID" value="NZ_JAGEMK010000002.1"/>
</dbReference>
<evidence type="ECO:0000256" key="1">
    <source>
        <dbReference type="SAM" id="MobiDB-lite"/>
    </source>
</evidence>
<dbReference type="CDD" id="cd06193">
    <property type="entry name" value="siderophore_interacting"/>
    <property type="match status" value="1"/>
</dbReference>
<proteinExistence type="predicted"/>